<dbReference type="EMBL" id="GL883010">
    <property type="protein sequence ID" value="EGG21907.1"/>
    <property type="molecule type" value="Genomic_DNA"/>
</dbReference>
<gene>
    <name evidence="1" type="ORF">DFA_01793</name>
</gene>
<keyword evidence="2" id="KW-1185">Reference proteome</keyword>
<name>F4PUU5_CACFS</name>
<dbReference type="GeneID" id="14873926"/>
<evidence type="ECO:0000313" key="1">
    <source>
        <dbReference type="EMBL" id="EGG21907.1"/>
    </source>
</evidence>
<proteinExistence type="predicted"/>
<sequence length="64" mass="7464">MNRQRDYMLITNSTMYYTIRVSVITTINTVPFNSMMKLPNARQLAIGYDLISMVKSKVFSLLLR</sequence>
<organism evidence="1 2">
    <name type="scientific">Cavenderia fasciculata</name>
    <name type="common">Slime mold</name>
    <name type="synonym">Dictyostelium fasciculatum</name>
    <dbReference type="NCBI Taxonomy" id="261658"/>
    <lineage>
        <taxon>Eukaryota</taxon>
        <taxon>Amoebozoa</taxon>
        <taxon>Evosea</taxon>
        <taxon>Eumycetozoa</taxon>
        <taxon>Dictyostelia</taxon>
        <taxon>Acytosteliales</taxon>
        <taxon>Cavenderiaceae</taxon>
        <taxon>Cavenderia</taxon>
    </lineage>
</organism>
<reference evidence="2" key="1">
    <citation type="journal article" date="2011" name="Genome Res.">
        <title>Phylogeny-wide analysis of social amoeba genomes highlights ancient origins for complex intercellular communication.</title>
        <authorList>
            <person name="Heidel A.J."/>
            <person name="Lawal H.M."/>
            <person name="Felder M."/>
            <person name="Schilde C."/>
            <person name="Helps N.R."/>
            <person name="Tunggal B."/>
            <person name="Rivero F."/>
            <person name="John U."/>
            <person name="Schleicher M."/>
            <person name="Eichinger L."/>
            <person name="Platzer M."/>
            <person name="Noegel A.A."/>
            <person name="Schaap P."/>
            <person name="Gloeckner G."/>
        </authorList>
    </citation>
    <scope>NUCLEOTIDE SEQUENCE [LARGE SCALE GENOMIC DNA]</scope>
    <source>
        <strain evidence="2">SH3</strain>
    </source>
</reference>
<protein>
    <submittedName>
        <fullName evidence="1">Uncharacterized protein</fullName>
    </submittedName>
</protein>
<accession>F4PUU5</accession>
<evidence type="ECO:0000313" key="2">
    <source>
        <dbReference type="Proteomes" id="UP000007797"/>
    </source>
</evidence>
<dbReference type="AlphaFoldDB" id="F4PUU5"/>
<dbReference type="RefSeq" id="XP_004359758.1">
    <property type="nucleotide sequence ID" value="XM_004359701.1"/>
</dbReference>
<dbReference type="KEGG" id="dfa:DFA_01793"/>
<dbReference type="Proteomes" id="UP000007797">
    <property type="component" value="Unassembled WGS sequence"/>
</dbReference>